<dbReference type="OMA" id="VEDCVCC"/>
<protein>
    <recommendedName>
        <fullName evidence="3">Condensation domain-containing protein</fullName>
    </recommendedName>
</protein>
<dbReference type="Gene3D" id="3.30.559.30">
    <property type="entry name" value="Nonribosomal peptide synthetase, condensation domain"/>
    <property type="match status" value="1"/>
</dbReference>
<gene>
    <name evidence="1" type="ORF">KP509_22G035000</name>
</gene>
<evidence type="ECO:0000313" key="1">
    <source>
        <dbReference type="EMBL" id="KAH7306866.1"/>
    </source>
</evidence>
<reference evidence="1" key="1">
    <citation type="submission" date="2021-08" db="EMBL/GenBank/DDBJ databases">
        <title>WGS assembly of Ceratopteris richardii.</title>
        <authorList>
            <person name="Marchant D.B."/>
            <person name="Chen G."/>
            <person name="Jenkins J."/>
            <person name="Shu S."/>
            <person name="Leebens-Mack J."/>
            <person name="Grimwood J."/>
            <person name="Schmutz J."/>
            <person name="Soltis P."/>
            <person name="Soltis D."/>
            <person name="Chen Z.-H."/>
        </authorList>
    </citation>
    <scope>NUCLEOTIDE SEQUENCE</scope>
    <source>
        <strain evidence="1">Whitten #5841</strain>
        <tissue evidence="1">Leaf</tissue>
    </source>
</reference>
<dbReference type="Gene3D" id="3.30.559.10">
    <property type="entry name" value="Chloramphenicol acetyltransferase-like domain"/>
    <property type="match status" value="1"/>
</dbReference>
<dbReference type="InterPro" id="IPR023213">
    <property type="entry name" value="CAT-like_dom_sf"/>
</dbReference>
<dbReference type="SUPFAM" id="SSF52777">
    <property type="entry name" value="CoA-dependent acyltransferases"/>
    <property type="match status" value="2"/>
</dbReference>
<accession>A0A8T2S3X2</accession>
<comment type="caution">
    <text evidence="1">The sequence shown here is derived from an EMBL/GenBank/DDBJ whole genome shotgun (WGS) entry which is preliminary data.</text>
</comment>
<dbReference type="PANTHER" id="PTHR34375:SF2">
    <property type="entry name" value="GATA ZINC FINGER PROTEIN"/>
    <property type="match status" value="1"/>
</dbReference>
<organism evidence="1 2">
    <name type="scientific">Ceratopteris richardii</name>
    <name type="common">Triangle waterfern</name>
    <dbReference type="NCBI Taxonomy" id="49495"/>
    <lineage>
        <taxon>Eukaryota</taxon>
        <taxon>Viridiplantae</taxon>
        <taxon>Streptophyta</taxon>
        <taxon>Embryophyta</taxon>
        <taxon>Tracheophyta</taxon>
        <taxon>Polypodiopsida</taxon>
        <taxon>Polypodiidae</taxon>
        <taxon>Polypodiales</taxon>
        <taxon>Pteridineae</taxon>
        <taxon>Pteridaceae</taxon>
        <taxon>Parkerioideae</taxon>
        <taxon>Ceratopteris</taxon>
    </lineage>
</organism>
<name>A0A8T2S3X2_CERRI</name>
<evidence type="ECO:0008006" key="3">
    <source>
        <dbReference type="Google" id="ProtNLM"/>
    </source>
</evidence>
<evidence type="ECO:0000313" key="2">
    <source>
        <dbReference type="Proteomes" id="UP000825935"/>
    </source>
</evidence>
<keyword evidence="2" id="KW-1185">Reference proteome</keyword>
<dbReference type="AlphaFoldDB" id="A0A8T2S3X2"/>
<sequence length="499" mass="54631">MSKQETDEALALLMNESPHSRMVGGTEYSWCKAVSGGTGTTVLAALFETDSVSTTSVQKALEQLQAAHPRLRSRLIWLRGRPALAVSSSPAVKLQVRALDELKNFPAEELSTNADDGDWLKLVEMELNMRSEWNEQNHSLEPQPMMICTLYAGIPAPTDRNKCSSCSLLALRLHTAICDRASGATILTELVDRLMKLKSESAGDITVNRLGAPGEEELQADLSESISLVPIEDAIPKGQADKPFWAHGLDILGYSLGSRRHAMIPFENVEQSERCSQIICKTLSSEDTEMLFKECKVQSTNRLGALTAAVLKAIAKIKALGVQREHHAVVTLLDCRHRLDPAISNSTVGFYHSALMNTHLVLGEEVPFWELARRCSEAVVNAIKRRKHFTDMGDVGLLMCQAIQMPQLTPWGSLRTSSLVVFEEALEDDASSSEARQSVGLVDYVGCSSVHGVGPSIAIFDTLRSGALHLTCVYPAPLHSRSQMNQLLDTTVKLLQTMA</sequence>
<dbReference type="EMBL" id="CM035427">
    <property type="protein sequence ID" value="KAH7306866.1"/>
    <property type="molecule type" value="Genomic_DNA"/>
</dbReference>
<proteinExistence type="predicted"/>
<dbReference type="OrthoDB" id="439993at2759"/>
<dbReference type="Proteomes" id="UP000825935">
    <property type="component" value="Chromosome 22"/>
</dbReference>
<dbReference type="PANTHER" id="PTHR34375">
    <property type="entry name" value="GATA ZINC FINGER PROTEIN-RELATED"/>
    <property type="match status" value="1"/>
</dbReference>